<dbReference type="EMBL" id="CAJNOL010002727">
    <property type="protein sequence ID" value="CAF1525213.1"/>
    <property type="molecule type" value="Genomic_DNA"/>
</dbReference>
<dbReference type="Proteomes" id="UP000663870">
    <property type="component" value="Unassembled WGS sequence"/>
</dbReference>
<reference evidence="2" key="1">
    <citation type="submission" date="2021-02" db="EMBL/GenBank/DDBJ databases">
        <authorList>
            <person name="Nowell W R."/>
        </authorList>
    </citation>
    <scope>NUCLEOTIDE SEQUENCE</scope>
</reference>
<dbReference type="EMBL" id="CAJNOO010001729">
    <property type="protein sequence ID" value="CAF1191849.1"/>
    <property type="molecule type" value="Genomic_DNA"/>
</dbReference>
<dbReference type="Proteomes" id="UP000663854">
    <property type="component" value="Unassembled WGS sequence"/>
</dbReference>
<evidence type="ECO:0000313" key="4">
    <source>
        <dbReference type="EMBL" id="CAF3784480.1"/>
    </source>
</evidence>
<protein>
    <submittedName>
        <fullName evidence="2">Uncharacterized protein</fullName>
    </submittedName>
</protein>
<keyword evidence="6" id="KW-1185">Reference proteome</keyword>
<evidence type="ECO:0000313" key="3">
    <source>
        <dbReference type="EMBL" id="CAF1525213.1"/>
    </source>
</evidence>
<dbReference type="Proteomes" id="UP000663823">
    <property type="component" value="Unassembled WGS sequence"/>
</dbReference>
<evidence type="ECO:0000313" key="1">
    <source>
        <dbReference type="EMBL" id="CAF1191849.1"/>
    </source>
</evidence>
<dbReference type="Gene3D" id="3.50.50.60">
    <property type="entry name" value="FAD/NAD(P)-binding domain"/>
    <property type="match status" value="2"/>
</dbReference>
<proteinExistence type="predicted"/>
<sequence length="549" mass="63058">MLWLVILIILGIISFIIYKKHNRSVKSSSNISQYDHAIIIGGSIGGMITAAYLSKYFKQITIIESDDVLSDTFMKSTPNEILDYRCHLESPTSLGRSGISQIYQIHVLQGEGFNIIQELFPQLKDKLLNEYGVRTYSLKNECRFVTAGVLLNQDLIEDFSWLGIDRFTLDTVLRRELFLQYGNQIEWKCNSRVTQLIVDQSLNIVKGIKYRQKHNVDSSSIDLYGNFIIDCSGRNTSSSKWLKESFNLIIPTIQIHFGAGYVTFIGERFKTGDPSLDSKQIVGYTVNAPHQNKGCGITPVRQIKTMDENSLGTLSTLTAFCVNSEYPPNDSYENLLEWIKEHLDLEYYLIFKSTKVCSPLAPYRRAIDDRKCVEQLGKKWPQNYILLGDAMCTFNPQFGQGMTHACRQARELAKIFQENCHKLKDISHIFNRRASAISEECWLLSTTTDWKTPTLKVIETDKNGETKIYERGVDSGSTKSLPLREPLMLQFMQWYNHWLLQCASKSRKLSTDFYRVMNQHSSPSILMKPTPFLTVCYTAFINYFNVFKK</sequence>
<accession>A0A814ZK49</accession>
<dbReference type="OrthoDB" id="10051892at2759"/>
<dbReference type="EMBL" id="CAJOAX010002283">
    <property type="protein sequence ID" value="CAF3784480.1"/>
    <property type="molecule type" value="Genomic_DNA"/>
</dbReference>
<dbReference type="Proteomes" id="UP000663882">
    <property type="component" value="Unassembled WGS sequence"/>
</dbReference>
<dbReference type="EMBL" id="CAJNOH010001707">
    <property type="protein sequence ID" value="CAF1243434.1"/>
    <property type="molecule type" value="Genomic_DNA"/>
</dbReference>
<name>A0A814ZK49_9BILA</name>
<gene>
    <name evidence="3" type="ORF">JXQ802_LOCUS41842</name>
    <name evidence="4" type="ORF">OTI717_LOCUS17363</name>
    <name evidence="2" type="ORF">PYM288_LOCUS26999</name>
    <name evidence="1" type="ORF">RFH988_LOCUS24100</name>
</gene>
<comment type="caution">
    <text evidence="2">The sequence shown here is derived from an EMBL/GenBank/DDBJ whole genome shotgun (WGS) entry which is preliminary data.</text>
</comment>
<evidence type="ECO:0000313" key="2">
    <source>
        <dbReference type="EMBL" id="CAF1243434.1"/>
    </source>
</evidence>
<evidence type="ECO:0000313" key="5">
    <source>
        <dbReference type="Proteomes" id="UP000663854"/>
    </source>
</evidence>
<evidence type="ECO:0000313" key="6">
    <source>
        <dbReference type="Proteomes" id="UP000663870"/>
    </source>
</evidence>
<organism evidence="2 5">
    <name type="scientific">Rotaria sordida</name>
    <dbReference type="NCBI Taxonomy" id="392033"/>
    <lineage>
        <taxon>Eukaryota</taxon>
        <taxon>Metazoa</taxon>
        <taxon>Spiralia</taxon>
        <taxon>Gnathifera</taxon>
        <taxon>Rotifera</taxon>
        <taxon>Eurotatoria</taxon>
        <taxon>Bdelloidea</taxon>
        <taxon>Philodinida</taxon>
        <taxon>Philodinidae</taxon>
        <taxon>Rotaria</taxon>
    </lineage>
</organism>
<dbReference type="AlphaFoldDB" id="A0A814ZK49"/>
<dbReference type="SUPFAM" id="SSF51905">
    <property type="entry name" value="FAD/NAD(P)-binding domain"/>
    <property type="match status" value="1"/>
</dbReference>
<dbReference type="InterPro" id="IPR036188">
    <property type="entry name" value="FAD/NAD-bd_sf"/>
</dbReference>